<evidence type="ECO:0000256" key="11">
    <source>
        <dbReference type="ARBA" id="ARBA00023004"/>
    </source>
</evidence>
<evidence type="ECO:0000256" key="13">
    <source>
        <dbReference type="ARBA" id="ARBA00023136"/>
    </source>
</evidence>
<dbReference type="GO" id="GO:0016705">
    <property type="term" value="F:oxidoreductase activity, acting on paired donors, with incorporation or reduction of molecular oxygen"/>
    <property type="evidence" value="ECO:0007669"/>
    <property type="project" value="InterPro"/>
</dbReference>
<accession>A0A9P0CML5</accession>
<evidence type="ECO:0000256" key="7">
    <source>
        <dbReference type="ARBA" id="ARBA00022723"/>
    </source>
</evidence>
<evidence type="ECO:0000256" key="8">
    <source>
        <dbReference type="ARBA" id="ARBA00022824"/>
    </source>
</evidence>
<feature type="chain" id="PRO_5040340974" description="Cytochrome P450" evidence="16">
    <location>
        <begin position="16"/>
        <end position="490"/>
    </location>
</feature>
<dbReference type="InterPro" id="IPR001128">
    <property type="entry name" value="Cyt_P450"/>
</dbReference>
<dbReference type="Gene3D" id="1.10.630.10">
    <property type="entry name" value="Cytochrome P450"/>
    <property type="match status" value="1"/>
</dbReference>
<keyword evidence="9" id="KW-0492">Microsome</keyword>
<proteinExistence type="inferred from homology"/>
<sequence length="490" mass="56984">MWLLLAAILLPLAIFYYKRRQKRYEEVWKHIMAIPGPKAYPVIGCSYKSFTPESLWDEERDRAKQFYPIYKAWTFDFAFVVIMSPEDMESVLTNQKQNTKNFIYNFLHSWLGTGLLTSGGTKWQKRRKILTPAFHFNILHEFTDSLNKEVQILVDNFKELCHQPYVDVTKPITEFALYAVGETSLGVSLREDPNCEEYKKAVHDYAESFIYRTSRPWLFFSFIYKLSPAYKKEMKIVETLHNFTTNVIKEKKKVFGKDVDYDQRKKLALLDLMLKAQQDGAAIDDEGIKEELNTFIFEGHDTTSGSIAYTLMLLANNKEAQEEIYREIVSIIGSKQSPSYSDLSELKYMERCIKESLRLYPSVPVIGRVTGEYIKSQSGYTIPKGCIINLSIYDMHRNPAIWENPEKFDPDRFLPDNIAKRHPFAYVPFSAGSRNCIGQKFAMLELKATLCGILRNFRLEAYDRPEHIKHKSDIVLRPAGEIRVTFISRT</sequence>
<comment type="subcellular location">
    <subcellularLocation>
        <location evidence="4">Endoplasmic reticulum membrane</location>
        <topology evidence="4">Peripheral membrane protein</topology>
    </subcellularLocation>
    <subcellularLocation>
        <location evidence="3">Microsome membrane</location>
        <topology evidence="3">Peripheral membrane protein</topology>
    </subcellularLocation>
</comment>
<evidence type="ECO:0000256" key="10">
    <source>
        <dbReference type="ARBA" id="ARBA00023002"/>
    </source>
</evidence>
<reference evidence="17" key="1">
    <citation type="submission" date="2022-01" db="EMBL/GenBank/DDBJ databases">
        <authorList>
            <person name="King R."/>
        </authorList>
    </citation>
    <scope>NUCLEOTIDE SEQUENCE</scope>
</reference>
<dbReference type="GO" id="GO:0005506">
    <property type="term" value="F:iron ion binding"/>
    <property type="evidence" value="ECO:0007669"/>
    <property type="project" value="InterPro"/>
</dbReference>
<dbReference type="InterPro" id="IPR002401">
    <property type="entry name" value="Cyt_P450_E_grp-I"/>
</dbReference>
<comment type="function">
    <text evidence="2">May be involved in the metabolism of insect hormones and in the breakdown of synthetic insecticides.</text>
</comment>
<organism evidence="17 18">
    <name type="scientific">Psylliodes chrysocephalus</name>
    <dbReference type="NCBI Taxonomy" id="3402493"/>
    <lineage>
        <taxon>Eukaryota</taxon>
        <taxon>Metazoa</taxon>
        <taxon>Ecdysozoa</taxon>
        <taxon>Arthropoda</taxon>
        <taxon>Hexapoda</taxon>
        <taxon>Insecta</taxon>
        <taxon>Pterygota</taxon>
        <taxon>Neoptera</taxon>
        <taxon>Endopterygota</taxon>
        <taxon>Coleoptera</taxon>
        <taxon>Polyphaga</taxon>
        <taxon>Cucujiformia</taxon>
        <taxon>Chrysomeloidea</taxon>
        <taxon>Chrysomelidae</taxon>
        <taxon>Galerucinae</taxon>
        <taxon>Alticini</taxon>
        <taxon>Psylliodes</taxon>
    </lineage>
</organism>
<keyword evidence="18" id="KW-1185">Reference proteome</keyword>
<dbReference type="SUPFAM" id="SSF48264">
    <property type="entry name" value="Cytochrome P450"/>
    <property type="match status" value="1"/>
</dbReference>
<protein>
    <recommendedName>
        <fullName evidence="19">Cytochrome P450</fullName>
    </recommendedName>
</protein>
<evidence type="ECO:0000256" key="4">
    <source>
        <dbReference type="ARBA" id="ARBA00004406"/>
    </source>
</evidence>
<dbReference type="PRINTS" id="PR00463">
    <property type="entry name" value="EP450I"/>
</dbReference>
<name>A0A9P0CML5_9CUCU</name>
<evidence type="ECO:0000313" key="18">
    <source>
        <dbReference type="Proteomes" id="UP001153636"/>
    </source>
</evidence>
<comment type="cofactor">
    <cofactor evidence="1 14">
        <name>heme</name>
        <dbReference type="ChEBI" id="CHEBI:30413"/>
    </cofactor>
</comment>
<evidence type="ECO:0000256" key="1">
    <source>
        <dbReference type="ARBA" id="ARBA00001971"/>
    </source>
</evidence>
<keyword evidence="7 14" id="KW-0479">Metal-binding</keyword>
<evidence type="ECO:0008006" key="19">
    <source>
        <dbReference type="Google" id="ProtNLM"/>
    </source>
</evidence>
<dbReference type="GO" id="GO:0020037">
    <property type="term" value="F:heme binding"/>
    <property type="evidence" value="ECO:0007669"/>
    <property type="project" value="InterPro"/>
</dbReference>
<evidence type="ECO:0000256" key="12">
    <source>
        <dbReference type="ARBA" id="ARBA00023033"/>
    </source>
</evidence>
<dbReference type="InterPro" id="IPR050196">
    <property type="entry name" value="Cytochrome_P450_Monoox"/>
</dbReference>
<evidence type="ECO:0000256" key="14">
    <source>
        <dbReference type="PIRSR" id="PIRSR602401-1"/>
    </source>
</evidence>
<evidence type="ECO:0000256" key="9">
    <source>
        <dbReference type="ARBA" id="ARBA00022848"/>
    </source>
</evidence>
<evidence type="ECO:0000256" key="2">
    <source>
        <dbReference type="ARBA" id="ARBA00003690"/>
    </source>
</evidence>
<keyword evidence="6 14" id="KW-0349">Heme</keyword>
<evidence type="ECO:0000256" key="15">
    <source>
        <dbReference type="RuleBase" id="RU000461"/>
    </source>
</evidence>
<dbReference type="GO" id="GO:0005789">
    <property type="term" value="C:endoplasmic reticulum membrane"/>
    <property type="evidence" value="ECO:0007669"/>
    <property type="project" value="UniProtKB-SubCell"/>
</dbReference>
<evidence type="ECO:0000256" key="16">
    <source>
        <dbReference type="SAM" id="SignalP"/>
    </source>
</evidence>
<evidence type="ECO:0000256" key="6">
    <source>
        <dbReference type="ARBA" id="ARBA00022617"/>
    </source>
</evidence>
<dbReference type="GO" id="GO:0004497">
    <property type="term" value="F:monooxygenase activity"/>
    <property type="evidence" value="ECO:0007669"/>
    <property type="project" value="UniProtKB-KW"/>
</dbReference>
<dbReference type="PROSITE" id="PS00086">
    <property type="entry name" value="CYTOCHROME_P450"/>
    <property type="match status" value="1"/>
</dbReference>
<dbReference type="InterPro" id="IPR036396">
    <property type="entry name" value="Cyt_P450_sf"/>
</dbReference>
<dbReference type="PANTHER" id="PTHR24291:SF189">
    <property type="entry name" value="CYTOCHROME P450 4C3-RELATED"/>
    <property type="match status" value="1"/>
</dbReference>
<keyword evidence="12 15" id="KW-0503">Monooxygenase</keyword>
<keyword evidence="13" id="KW-0472">Membrane</keyword>
<feature type="binding site" description="axial binding residue" evidence="14">
    <location>
        <position position="436"/>
    </location>
    <ligand>
        <name>heme</name>
        <dbReference type="ChEBI" id="CHEBI:30413"/>
    </ligand>
    <ligandPart>
        <name>Fe</name>
        <dbReference type="ChEBI" id="CHEBI:18248"/>
    </ligandPart>
</feature>
<evidence type="ECO:0000256" key="3">
    <source>
        <dbReference type="ARBA" id="ARBA00004174"/>
    </source>
</evidence>
<comment type="similarity">
    <text evidence="5 15">Belongs to the cytochrome P450 family.</text>
</comment>
<evidence type="ECO:0000313" key="17">
    <source>
        <dbReference type="EMBL" id="CAH1100871.1"/>
    </source>
</evidence>
<keyword evidence="10 15" id="KW-0560">Oxidoreductase</keyword>
<evidence type="ECO:0000256" key="5">
    <source>
        <dbReference type="ARBA" id="ARBA00010617"/>
    </source>
</evidence>
<keyword evidence="16" id="KW-0732">Signal</keyword>
<dbReference type="PANTHER" id="PTHR24291">
    <property type="entry name" value="CYTOCHROME P450 FAMILY 4"/>
    <property type="match status" value="1"/>
</dbReference>
<dbReference type="EMBL" id="OV651822">
    <property type="protein sequence ID" value="CAH1100871.1"/>
    <property type="molecule type" value="Genomic_DNA"/>
</dbReference>
<gene>
    <name evidence="17" type="ORF">PSYICH_LOCUS1605</name>
</gene>
<keyword evidence="8" id="KW-0256">Endoplasmic reticulum</keyword>
<dbReference type="Proteomes" id="UP001153636">
    <property type="component" value="Chromosome 10"/>
</dbReference>
<dbReference type="PRINTS" id="PR00385">
    <property type="entry name" value="P450"/>
</dbReference>
<keyword evidence="11 14" id="KW-0408">Iron</keyword>
<feature type="signal peptide" evidence="16">
    <location>
        <begin position="1"/>
        <end position="15"/>
    </location>
</feature>
<dbReference type="CDD" id="cd20628">
    <property type="entry name" value="CYP4"/>
    <property type="match status" value="1"/>
</dbReference>
<dbReference type="OrthoDB" id="1470350at2759"/>
<dbReference type="InterPro" id="IPR017972">
    <property type="entry name" value="Cyt_P450_CS"/>
</dbReference>
<dbReference type="Pfam" id="PF00067">
    <property type="entry name" value="p450"/>
    <property type="match status" value="1"/>
</dbReference>
<dbReference type="AlphaFoldDB" id="A0A9P0CML5"/>